<keyword evidence="1" id="KW-0238">DNA-binding</keyword>
<dbReference type="AlphaFoldDB" id="A0AAW1YH67"/>
<evidence type="ECO:0000259" key="3">
    <source>
        <dbReference type="PROSITE" id="PS50103"/>
    </source>
</evidence>
<feature type="zinc finger region" description="C3H1-type" evidence="2">
    <location>
        <begin position="386"/>
        <end position="414"/>
    </location>
</feature>
<keyword evidence="2" id="KW-0863">Zinc-finger</keyword>
<evidence type="ECO:0000313" key="4">
    <source>
        <dbReference type="EMBL" id="KAK9948443.1"/>
    </source>
</evidence>
<evidence type="ECO:0000256" key="2">
    <source>
        <dbReference type="PROSITE-ProRule" id="PRU00723"/>
    </source>
</evidence>
<dbReference type="GO" id="GO:0008270">
    <property type="term" value="F:zinc ion binding"/>
    <property type="evidence" value="ECO:0007669"/>
    <property type="project" value="UniProtKB-KW"/>
</dbReference>
<organism evidence="4 5">
    <name type="scientific">Rubus argutus</name>
    <name type="common">Southern blackberry</name>
    <dbReference type="NCBI Taxonomy" id="59490"/>
    <lineage>
        <taxon>Eukaryota</taxon>
        <taxon>Viridiplantae</taxon>
        <taxon>Streptophyta</taxon>
        <taxon>Embryophyta</taxon>
        <taxon>Tracheophyta</taxon>
        <taxon>Spermatophyta</taxon>
        <taxon>Magnoliopsida</taxon>
        <taxon>eudicotyledons</taxon>
        <taxon>Gunneridae</taxon>
        <taxon>Pentapetalae</taxon>
        <taxon>rosids</taxon>
        <taxon>fabids</taxon>
        <taxon>Rosales</taxon>
        <taxon>Rosaceae</taxon>
        <taxon>Rosoideae</taxon>
        <taxon>Rosoideae incertae sedis</taxon>
        <taxon>Rubus</taxon>
    </lineage>
</organism>
<feature type="domain" description="C3H1-type" evidence="3">
    <location>
        <begin position="386"/>
        <end position="414"/>
    </location>
</feature>
<gene>
    <name evidence="4" type="ORF">M0R45_004016</name>
</gene>
<keyword evidence="2" id="KW-0862">Zinc</keyword>
<keyword evidence="5" id="KW-1185">Reference proteome</keyword>
<dbReference type="Proteomes" id="UP001457282">
    <property type="component" value="Unassembled WGS sequence"/>
</dbReference>
<keyword evidence="2" id="KW-0479">Metal-binding</keyword>
<dbReference type="EMBL" id="JBEDUW010000001">
    <property type="protein sequence ID" value="KAK9948443.1"/>
    <property type="molecule type" value="Genomic_DNA"/>
</dbReference>
<name>A0AAW1YH67_RUBAR</name>
<reference evidence="4 5" key="1">
    <citation type="journal article" date="2023" name="G3 (Bethesda)">
        <title>A chromosome-length genome assembly and annotation of blackberry (Rubus argutus, cv. 'Hillquist').</title>
        <authorList>
            <person name="Bruna T."/>
            <person name="Aryal R."/>
            <person name="Dudchenko O."/>
            <person name="Sargent D.J."/>
            <person name="Mead D."/>
            <person name="Buti M."/>
            <person name="Cavallini A."/>
            <person name="Hytonen T."/>
            <person name="Andres J."/>
            <person name="Pham M."/>
            <person name="Weisz D."/>
            <person name="Mascagni F."/>
            <person name="Usai G."/>
            <person name="Natali L."/>
            <person name="Bassil N."/>
            <person name="Fernandez G.E."/>
            <person name="Lomsadze A."/>
            <person name="Armour M."/>
            <person name="Olukolu B."/>
            <person name="Poorten T."/>
            <person name="Britton C."/>
            <person name="Davik J."/>
            <person name="Ashrafi H."/>
            <person name="Aiden E.L."/>
            <person name="Borodovsky M."/>
            <person name="Worthington M."/>
        </authorList>
    </citation>
    <scope>NUCLEOTIDE SEQUENCE [LARGE SCALE GENOMIC DNA]</scope>
    <source>
        <strain evidence="4">PI 553951</strain>
    </source>
</reference>
<dbReference type="PANTHER" id="PTHR33400:SF9">
    <property type="entry name" value="C3H1-TYPE DOMAIN-CONTAINING PROTEIN"/>
    <property type="match status" value="1"/>
</dbReference>
<evidence type="ECO:0000256" key="1">
    <source>
        <dbReference type="ARBA" id="ARBA00023125"/>
    </source>
</evidence>
<proteinExistence type="predicted"/>
<evidence type="ECO:0000313" key="5">
    <source>
        <dbReference type="Proteomes" id="UP001457282"/>
    </source>
</evidence>
<comment type="caution">
    <text evidence="4">The sequence shown here is derived from an EMBL/GenBank/DDBJ whole genome shotgun (WGS) entry which is preliminary data.</text>
</comment>
<dbReference type="PANTHER" id="PTHR33400">
    <property type="entry name" value="ZINC FINGER CCCH DOMAIN-CONTAINING PROTEIN 6-RELATED"/>
    <property type="match status" value="1"/>
</dbReference>
<dbReference type="GO" id="GO:0003677">
    <property type="term" value="F:DNA binding"/>
    <property type="evidence" value="ECO:0007669"/>
    <property type="project" value="UniProtKB-KW"/>
</dbReference>
<dbReference type="PROSITE" id="PS50103">
    <property type="entry name" value="ZF_C3H1"/>
    <property type="match status" value="1"/>
</dbReference>
<sequence>MRMNMKRSRKSISWAPGVNLCQVKLFSSLDCPMEVGMKYQDHFQAKTSSMLHSNSVESNGSPPGFEVGISVNQSKLQHFCIPRIQWRCPTKLIMSDDWCVAAGEESEEAKAQKLREMRVLEAVYPRFSAIPPSPSVSLDVERERYDHSLTPCVPINPIEEESQEDQEDLATVNTIVGSQPPGFPQGLLASGTANASESNPPGFEQAHIPGKLPNQSTNFAAVASTALTAIKKSTEMGSMIDTELLIKILNDPKMIQKLINVHAPQADPGIPSIHTLTAPSSKTCRISGLKRPAQSEPLPLLSSPQVDNVMLPRPNQAQPNTVPLSSFPVQEAGTVKDMNYFKNLIRQHGIEPKESQDSVSCNNGNNHNHMRDLKMSLNFNPAELKAKKSKPCMFFKSAKGCRNGVNCEYLHDTSLHWRTGSKLEAQSAKRSGTIMEAQSAKRMKLNGVSTEGGECFRSYL</sequence>
<protein>
    <recommendedName>
        <fullName evidence="3">C3H1-type domain-containing protein</fullName>
    </recommendedName>
</protein>
<accession>A0AAW1YH67</accession>
<dbReference type="InterPro" id="IPR000571">
    <property type="entry name" value="Znf_CCCH"/>
</dbReference>